<organism evidence="2 3">
    <name type="scientific">Miscanthus lutarioriparius</name>
    <dbReference type="NCBI Taxonomy" id="422564"/>
    <lineage>
        <taxon>Eukaryota</taxon>
        <taxon>Viridiplantae</taxon>
        <taxon>Streptophyta</taxon>
        <taxon>Embryophyta</taxon>
        <taxon>Tracheophyta</taxon>
        <taxon>Spermatophyta</taxon>
        <taxon>Magnoliopsida</taxon>
        <taxon>Liliopsida</taxon>
        <taxon>Poales</taxon>
        <taxon>Poaceae</taxon>
        <taxon>PACMAD clade</taxon>
        <taxon>Panicoideae</taxon>
        <taxon>Andropogonodae</taxon>
        <taxon>Andropogoneae</taxon>
        <taxon>Saccharinae</taxon>
        <taxon>Miscanthus</taxon>
    </lineage>
</organism>
<feature type="signal peptide" evidence="1">
    <location>
        <begin position="1"/>
        <end position="30"/>
    </location>
</feature>
<feature type="chain" id="PRO_5032776375" description="Cysteine proteinase inhibitor" evidence="1">
    <location>
        <begin position="31"/>
        <end position="137"/>
    </location>
</feature>
<dbReference type="EMBL" id="CAJGYO010000014">
    <property type="protein sequence ID" value="CAD6268265.1"/>
    <property type="molecule type" value="Genomic_DNA"/>
</dbReference>
<keyword evidence="3" id="KW-1185">Reference proteome</keyword>
<sequence>MTTMNTCSLLLVTVIVAAVVCALAPSPATADPYLCPWRTVAHPEDPFIQNLGSWAVDQQHTVMHFEKVESAKAQGVGQCTSMTRNYELIIDASIRGTPDDGDDYKYRAVVYVINFTQPQKVISFGAIPPSHRPPAAN</sequence>
<name>A0A811REC6_9POAL</name>
<protein>
    <recommendedName>
        <fullName evidence="4">Cysteine proteinase inhibitor</fullName>
    </recommendedName>
</protein>
<dbReference type="AlphaFoldDB" id="A0A811REC6"/>
<dbReference type="GO" id="GO:0004869">
    <property type="term" value="F:cysteine-type endopeptidase inhibitor activity"/>
    <property type="evidence" value="ECO:0007669"/>
    <property type="project" value="InterPro"/>
</dbReference>
<dbReference type="Gene3D" id="3.10.450.10">
    <property type="match status" value="1"/>
</dbReference>
<evidence type="ECO:0000313" key="3">
    <source>
        <dbReference type="Proteomes" id="UP000604825"/>
    </source>
</evidence>
<dbReference type="Proteomes" id="UP000604825">
    <property type="component" value="Unassembled WGS sequence"/>
</dbReference>
<comment type="caution">
    <text evidence="2">The sequence shown here is derived from an EMBL/GenBank/DDBJ whole genome shotgun (WGS) entry which is preliminary data.</text>
</comment>
<evidence type="ECO:0000256" key="1">
    <source>
        <dbReference type="SAM" id="SignalP"/>
    </source>
</evidence>
<evidence type="ECO:0008006" key="4">
    <source>
        <dbReference type="Google" id="ProtNLM"/>
    </source>
</evidence>
<dbReference type="OrthoDB" id="657901at2759"/>
<reference evidence="2" key="1">
    <citation type="submission" date="2020-10" db="EMBL/GenBank/DDBJ databases">
        <authorList>
            <person name="Han B."/>
            <person name="Lu T."/>
            <person name="Zhao Q."/>
            <person name="Huang X."/>
            <person name="Zhao Y."/>
        </authorList>
    </citation>
    <scope>NUCLEOTIDE SEQUENCE</scope>
</reference>
<dbReference type="InterPro" id="IPR046350">
    <property type="entry name" value="Cystatin_sf"/>
</dbReference>
<dbReference type="InterPro" id="IPR027214">
    <property type="entry name" value="Cystatin"/>
</dbReference>
<dbReference type="SUPFAM" id="SSF54403">
    <property type="entry name" value="Cystatin/monellin"/>
    <property type="match status" value="1"/>
</dbReference>
<proteinExistence type="predicted"/>
<evidence type="ECO:0000313" key="2">
    <source>
        <dbReference type="EMBL" id="CAD6268265.1"/>
    </source>
</evidence>
<keyword evidence="1" id="KW-0732">Signal</keyword>
<dbReference type="PANTHER" id="PTHR47116">
    <property type="entry name" value="PHLOEM FILAMENT PROTEIN"/>
    <property type="match status" value="1"/>
</dbReference>
<gene>
    <name evidence="2" type="ORF">NCGR_LOCUS51570</name>
</gene>
<accession>A0A811REC6</accession>